<gene>
    <name evidence="1" type="ORF">A6X21_21100</name>
</gene>
<dbReference type="Proteomes" id="UP000094828">
    <property type="component" value="Unassembled WGS sequence"/>
</dbReference>
<name>A0A1C3EHV6_9PLAN</name>
<keyword evidence="2" id="KW-1185">Reference proteome</keyword>
<organism evidence="1 2">
    <name type="scientific">Planctopirus hydrillae</name>
    <dbReference type="NCBI Taxonomy" id="1841610"/>
    <lineage>
        <taxon>Bacteria</taxon>
        <taxon>Pseudomonadati</taxon>
        <taxon>Planctomycetota</taxon>
        <taxon>Planctomycetia</taxon>
        <taxon>Planctomycetales</taxon>
        <taxon>Planctomycetaceae</taxon>
        <taxon>Planctopirus</taxon>
    </lineage>
</organism>
<sequence length="68" mass="7785">MKSLLRQRRTHGGIDFGQLGGCSNSRSIRVRWNSIHLTLIVAINKMSKGCCRNNPRVKPENSGKYRRM</sequence>
<accession>A0A1C3EHV6</accession>
<dbReference type="AlphaFoldDB" id="A0A1C3EHV6"/>
<dbReference type="EMBL" id="LYDR01000063">
    <property type="protein sequence ID" value="ODA32818.1"/>
    <property type="molecule type" value="Genomic_DNA"/>
</dbReference>
<reference evidence="1 2" key="1">
    <citation type="submission" date="2016-05" db="EMBL/GenBank/DDBJ databases">
        <title>Genomic and physiological characterization of Planctopirus sp. isolated from fresh water lake.</title>
        <authorList>
            <person name="Subhash Y."/>
            <person name="Ramana C."/>
        </authorList>
    </citation>
    <scope>NUCLEOTIDE SEQUENCE [LARGE SCALE GENOMIC DNA]</scope>
    <source>
        <strain evidence="1 2">JC280</strain>
    </source>
</reference>
<protein>
    <submittedName>
        <fullName evidence="1">Uncharacterized protein</fullName>
    </submittedName>
</protein>
<evidence type="ECO:0000313" key="1">
    <source>
        <dbReference type="EMBL" id="ODA32818.1"/>
    </source>
</evidence>
<evidence type="ECO:0000313" key="2">
    <source>
        <dbReference type="Proteomes" id="UP000094828"/>
    </source>
</evidence>
<proteinExistence type="predicted"/>
<comment type="caution">
    <text evidence="1">The sequence shown here is derived from an EMBL/GenBank/DDBJ whole genome shotgun (WGS) entry which is preliminary data.</text>
</comment>